<dbReference type="NCBIfam" id="TIGR00728">
    <property type="entry name" value="OPT_sfam"/>
    <property type="match status" value="1"/>
</dbReference>
<sequence>MSEPMVEKQVMHQQVMDGSMGHDRNKENALVSNLSSSSFSQGKLVLTIHIQPNYDSTDEISLGAVEQELNVTENDLLEARDGAKDLSLEETRVIMSQVLQIHEQDPNFPLTIIQRIQEFLSNENIFENPEKHADLIQEMKIEAALITNNSPYAEVRAVVDNTDDVNMPSATIRAWLIGLFFVAVLAFINQLFSIRQPGITVAANVAQLLCYPIGKFLEAVLPDWGFTLFGTRHSLNPGKFSRKEHMLITIMANVGYHTPYTDNIIWSQYLPQYFNQSYAGQFSYQILIALGTNFIGYGLAGICRRFLVYPSYCVWPASLVTIALNSAFHTEHNIPVAGPFKKIFTMSRLKFFVVAFAAMFFYFWFPNYLFQALSLFSWMTWIAPNNVNLAAITGSSSGLGLNPLPTFDWNLLLFDEQDPLMVPFFNTINKFVGMFFGMFVIIGMWYTNAYNTAYLPINSNRVFDNTGTYYNVSLAIDSKGLFDASKYESYSPAYLAAGNLTVYFFFFAIYAATISYAYLYHAHEIMMGFRNLVNSFKANKDGVGKEEYKDIHNKLMSAYPEVPEWWYLICLLCAIGFGCAGIAGWDTYTSPGVVFYGIALCLVFVIPIGIIKAITGIEVTLNVLAEFIGGSWVAGNALAMNYFKSFGYVTCATALRFSNDLKLAHYVKIPPRQTFFAQLIATLVSTLVCTGVLNFQMNQIDGVCTAHQPNHFTCPGINTFFTASVLWGTIGPHKVFGKGGQYTELLVGFPFGLALPFVFYFAQKKYPTWRWLRQVHPVILMYGGICWSPYNLTYVWPAVPIGWYAMVYVKKRYVGFWSKYNYVLSASWSSAIAIAGIIIFFSLQWTSKSVSWAGNDITAKGCEADLCTRLTLSDGETFGPGPGEFH</sequence>
<keyword evidence="8 9" id="KW-0472">Membrane</keyword>
<organism evidence="10 11">
    <name type="scientific">Coleophoma cylindrospora</name>
    <dbReference type="NCBI Taxonomy" id="1849047"/>
    <lineage>
        <taxon>Eukaryota</taxon>
        <taxon>Fungi</taxon>
        <taxon>Dikarya</taxon>
        <taxon>Ascomycota</taxon>
        <taxon>Pezizomycotina</taxon>
        <taxon>Leotiomycetes</taxon>
        <taxon>Helotiales</taxon>
        <taxon>Dermateaceae</taxon>
        <taxon>Coleophoma</taxon>
    </lineage>
</organism>
<dbReference type="AlphaFoldDB" id="A0A3D8S9Q3"/>
<comment type="subcellular location">
    <subcellularLocation>
        <location evidence="1">Membrane</location>
        <topology evidence="1">Multi-pass membrane protein</topology>
    </subcellularLocation>
</comment>
<proteinExistence type="inferred from homology"/>
<feature type="transmembrane region" description="Helical" evidence="9">
    <location>
        <begin position="428"/>
        <end position="446"/>
    </location>
</feature>
<keyword evidence="7 9" id="KW-1133">Transmembrane helix</keyword>
<keyword evidence="3" id="KW-0813">Transport</keyword>
<feature type="transmembrane region" description="Helical" evidence="9">
    <location>
        <begin position="349"/>
        <end position="369"/>
    </location>
</feature>
<feature type="transmembrane region" description="Helical" evidence="9">
    <location>
        <begin position="742"/>
        <end position="762"/>
    </location>
</feature>
<evidence type="ECO:0000256" key="4">
    <source>
        <dbReference type="ARBA" id="ARBA00022692"/>
    </source>
</evidence>
<dbReference type="EMBL" id="PDLM01000003">
    <property type="protein sequence ID" value="RDW82528.1"/>
    <property type="molecule type" value="Genomic_DNA"/>
</dbReference>
<evidence type="ECO:0000313" key="11">
    <source>
        <dbReference type="Proteomes" id="UP000256645"/>
    </source>
</evidence>
<evidence type="ECO:0000256" key="2">
    <source>
        <dbReference type="ARBA" id="ARBA00008807"/>
    </source>
</evidence>
<dbReference type="InterPro" id="IPR004813">
    <property type="entry name" value="OPT"/>
</dbReference>
<evidence type="ECO:0000313" key="10">
    <source>
        <dbReference type="EMBL" id="RDW82528.1"/>
    </source>
</evidence>
<evidence type="ECO:0000256" key="1">
    <source>
        <dbReference type="ARBA" id="ARBA00004141"/>
    </source>
</evidence>
<keyword evidence="5" id="KW-0571">Peptide transport</keyword>
<dbReference type="PANTHER" id="PTHR22601">
    <property type="entry name" value="ISP4 LIKE PROTEIN"/>
    <property type="match status" value="1"/>
</dbReference>
<dbReference type="InterPro" id="IPR004648">
    <property type="entry name" value="Oligpept_transpt"/>
</dbReference>
<name>A0A3D8S9Q3_9HELO</name>
<evidence type="ECO:0000256" key="7">
    <source>
        <dbReference type="ARBA" id="ARBA00022989"/>
    </source>
</evidence>
<comment type="caution">
    <text evidence="10">The sequence shown here is derived from an EMBL/GenBank/DDBJ whole genome shotgun (WGS) entry which is preliminary data.</text>
</comment>
<dbReference type="OrthoDB" id="9986677at2759"/>
<accession>A0A3D8S9Q3</accession>
<feature type="transmembrane region" description="Helical" evidence="9">
    <location>
        <begin position="790"/>
        <end position="809"/>
    </location>
</feature>
<gene>
    <name evidence="10" type="ORF">BP6252_03640</name>
</gene>
<keyword evidence="6" id="KW-0653">Protein transport</keyword>
<keyword evidence="11" id="KW-1185">Reference proteome</keyword>
<dbReference type="GO" id="GO:0035673">
    <property type="term" value="F:oligopeptide transmembrane transporter activity"/>
    <property type="evidence" value="ECO:0007669"/>
    <property type="project" value="InterPro"/>
</dbReference>
<evidence type="ECO:0000256" key="5">
    <source>
        <dbReference type="ARBA" id="ARBA00022856"/>
    </source>
</evidence>
<feature type="transmembrane region" description="Helical" evidence="9">
    <location>
        <begin position="500"/>
        <end position="520"/>
    </location>
</feature>
<feature type="transmembrane region" description="Helical" evidence="9">
    <location>
        <begin position="821"/>
        <end position="843"/>
    </location>
</feature>
<evidence type="ECO:0000256" key="9">
    <source>
        <dbReference type="SAM" id="Phobius"/>
    </source>
</evidence>
<feature type="transmembrane region" description="Helical" evidence="9">
    <location>
        <begin position="172"/>
        <end position="192"/>
    </location>
</feature>
<comment type="similarity">
    <text evidence="2">Belongs to the oligopeptide OPT transporter family.</text>
</comment>
<feature type="transmembrane region" description="Helical" evidence="9">
    <location>
        <begin position="282"/>
        <end position="300"/>
    </location>
</feature>
<dbReference type="GO" id="GO:0016020">
    <property type="term" value="C:membrane"/>
    <property type="evidence" value="ECO:0007669"/>
    <property type="project" value="UniProtKB-SubCell"/>
</dbReference>
<feature type="transmembrane region" description="Helical" evidence="9">
    <location>
        <begin position="306"/>
        <end position="328"/>
    </location>
</feature>
<evidence type="ECO:0000256" key="8">
    <source>
        <dbReference type="ARBA" id="ARBA00023136"/>
    </source>
</evidence>
<keyword evidence="4 9" id="KW-0812">Transmembrane</keyword>
<reference evidence="10 11" key="1">
    <citation type="journal article" date="2018" name="IMA Fungus">
        <title>IMA Genome-F 9: Draft genome sequence of Annulohypoxylon stygium, Aspergillus mulundensis, Berkeleyomyces basicola (syn. Thielaviopsis basicola), Ceratocystis smalleyi, two Cercospora beticola strains, Coleophoma cylindrospora, Fusarium fracticaudum, Phialophora cf. hyalina, and Morchella septimelata.</title>
        <authorList>
            <person name="Wingfield B.D."/>
            <person name="Bills G.F."/>
            <person name="Dong Y."/>
            <person name="Huang W."/>
            <person name="Nel W.J."/>
            <person name="Swalarsk-Parry B.S."/>
            <person name="Vaghefi N."/>
            <person name="Wilken P.M."/>
            <person name="An Z."/>
            <person name="de Beer Z.W."/>
            <person name="De Vos L."/>
            <person name="Chen L."/>
            <person name="Duong T.A."/>
            <person name="Gao Y."/>
            <person name="Hammerbacher A."/>
            <person name="Kikkert J.R."/>
            <person name="Li Y."/>
            <person name="Li H."/>
            <person name="Li K."/>
            <person name="Li Q."/>
            <person name="Liu X."/>
            <person name="Ma X."/>
            <person name="Naidoo K."/>
            <person name="Pethybridge S.J."/>
            <person name="Sun J."/>
            <person name="Steenkamp E.T."/>
            <person name="van der Nest M.A."/>
            <person name="van Wyk S."/>
            <person name="Wingfield M.J."/>
            <person name="Xiong C."/>
            <person name="Yue Q."/>
            <person name="Zhang X."/>
        </authorList>
    </citation>
    <scope>NUCLEOTIDE SEQUENCE [LARGE SCALE GENOMIC DNA]</scope>
    <source>
        <strain evidence="10 11">BP6252</strain>
    </source>
</reference>
<protein>
    <submittedName>
        <fullName evidence="10">Putative opt oligopeptide transporter</fullName>
    </submittedName>
</protein>
<dbReference type="NCBIfam" id="TIGR00727">
    <property type="entry name" value="ISP4_OPT"/>
    <property type="match status" value="1"/>
</dbReference>
<feature type="transmembrane region" description="Helical" evidence="9">
    <location>
        <begin position="623"/>
        <end position="643"/>
    </location>
</feature>
<feature type="transmembrane region" description="Helical" evidence="9">
    <location>
        <begin position="565"/>
        <end position="585"/>
    </location>
</feature>
<evidence type="ECO:0000256" key="6">
    <source>
        <dbReference type="ARBA" id="ARBA00022927"/>
    </source>
</evidence>
<evidence type="ECO:0000256" key="3">
    <source>
        <dbReference type="ARBA" id="ARBA00022448"/>
    </source>
</evidence>
<dbReference type="Proteomes" id="UP000256645">
    <property type="component" value="Unassembled WGS sequence"/>
</dbReference>
<dbReference type="GO" id="GO:0015031">
    <property type="term" value="P:protein transport"/>
    <property type="evidence" value="ECO:0007669"/>
    <property type="project" value="UniProtKB-KW"/>
</dbReference>
<dbReference type="Pfam" id="PF03169">
    <property type="entry name" value="OPT"/>
    <property type="match status" value="1"/>
</dbReference>
<feature type="transmembrane region" description="Helical" evidence="9">
    <location>
        <begin position="675"/>
        <end position="695"/>
    </location>
</feature>
<feature type="transmembrane region" description="Helical" evidence="9">
    <location>
        <begin position="591"/>
        <end position="611"/>
    </location>
</feature>